<dbReference type="EMBL" id="JACIJI010000001">
    <property type="protein sequence ID" value="MBB5717811.1"/>
    <property type="molecule type" value="Genomic_DNA"/>
</dbReference>
<reference evidence="2 3" key="1">
    <citation type="submission" date="2020-08" db="EMBL/GenBank/DDBJ databases">
        <title>Genomic Encyclopedia of Type Strains, Phase IV (KMG-IV): sequencing the most valuable type-strain genomes for metagenomic binning, comparative biology and taxonomic classification.</title>
        <authorList>
            <person name="Goeker M."/>
        </authorList>
    </citation>
    <scope>NUCLEOTIDE SEQUENCE [LARGE SCALE GENOMIC DNA]</scope>
    <source>
        <strain evidence="2 3">DSM 27203</strain>
    </source>
</reference>
<organism evidence="2 3">
    <name type="scientific">Stakelama sediminis</name>
    <dbReference type="NCBI Taxonomy" id="463200"/>
    <lineage>
        <taxon>Bacteria</taxon>
        <taxon>Pseudomonadati</taxon>
        <taxon>Pseudomonadota</taxon>
        <taxon>Alphaproteobacteria</taxon>
        <taxon>Sphingomonadales</taxon>
        <taxon>Sphingomonadaceae</taxon>
        <taxon>Stakelama</taxon>
    </lineage>
</organism>
<keyword evidence="3" id="KW-1185">Reference proteome</keyword>
<name>A0A840YVS8_9SPHN</name>
<evidence type="ECO:0000313" key="3">
    <source>
        <dbReference type="Proteomes" id="UP000554342"/>
    </source>
</evidence>
<accession>A0A840YVS8</accession>
<dbReference type="Proteomes" id="UP000554342">
    <property type="component" value="Unassembled WGS sequence"/>
</dbReference>
<dbReference type="AlphaFoldDB" id="A0A840YVS8"/>
<keyword evidence="1" id="KW-0472">Membrane</keyword>
<feature type="transmembrane region" description="Helical" evidence="1">
    <location>
        <begin position="55"/>
        <end position="74"/>
    </location>
</feature>
<comment type="caution">
    <text evidence="2">The sequence shown here is derived from an EMBL/GenBank/DDBJ whole genome shotgun (WGS) entry which is preliminary data.</text>
</comment>
<feature type="transmembrane region" description="Helical" evidence="1">
    <location>
        <begin position="25"/>
        <end position="43"/>
    </location>
</feature>
<protein>
    <submittedName>
        <fullName evidence="2">Uncharacterized protein</fullName>
    </submittedName>
</protein>
<evidence type="ECO:0000256" key="1">
    <source>
        <dbReference type="SAM" id="Phobius"/>
    </source>
</evidence>
<sequence length="96" mass="10662">MKLAATIWLVRQPDATTVTATRFGHAMYLAGKVTPALFVAALLARSWLQGAPSGYLLFLAIALVVAIVMAAIVMRQRARGEWYGLAHDIHQKRWRD</sequence>
<keyword evidence="1" id="KW-0812">Transmembrane</keyword>
<proteinExistence type="predicted"/>
<keyword evidence="1" id="KW-1133">Transmembrane helix</keyword>
<gene>
    <name evidence="2" type="ORF">FHR23_000718</name>
</gene>
<evidence type="ECO:0000313" key="2">
    <source>
        <dbReference type="EMBL" id="MBB5717811.1"/>
    </source>
</evidence>
<dbReference type="RefSeq" id="WP_184001529.1">
    <property type="nucleotide sequence ID" value="NZ_BAABIF010000004.1"/>
</dbReference>